<feature type="transmembrane region" description="Helical" evidence="7">
    <location>
        <begin position="294"/>
        <end position="320"/>
    </location>
</feature>
<dbReference type="OrthoDB" id="9807402at2"/>
<proteinExistence type="inferred from homology"/>
<evidence type="ECO:0000313" key="9">
    <source>
        <dbReference type="EMBL" id="AIC30164.1"/>
    </source>
</evidence>
<dbReference type="GO" id="GO:0055085">
    <property type="term" value="P:transmembrane transport"/>
    <property type="evidence" value="ECO:0007669"/>
    <property type="project" value="InterPro"/>
</dbReference>
<dbReference type="Gene3D" id="1.10.3720.10">
    <property type="entry name" value="MetI-like"/>
    <property type="match status" value="1"/>
</dbReference>
<dbReference type="Pfam" id="PF19300">
    <property type="entry name" value="BPD_transp_1_N"/>
    <property type="match status" value="1"/>
</dbReference>
<dbReference type="RefSeq" id="WP_040111305.1">
    <property type="nucleotide sequence ID" value="NZ_CP006989.1"/>
</dbReference>
<reference evidence="9 10" key="1">
    <citation type="submission" date="2013-12" db="EMBL/GenBank/DDBJ databases">
        <title>Complete genome sequence of Rhizobium etli bv. mimosae IE4771.</title>
        <authorList>
            <person name="Bustos P."/>
            <person name="Santamaria R.I."/>
            <person name="Lozano L."/>
            <person name="Ormeno-Orrillo E."/>
            <person name="Rogel M.A."/>
            <person name="Romero D."/>
            <person name="Cevallos M.A."/>
            <person name="Martinez-Romero E."/>
            <person name="Gonzalez V."/>
        </authorList>
    </citation>
    <scope>NUCLEOTIDE SEQUENCE [LARGE SCALE GENOMIC DNA]</scope>
    <source>
        <strain evidence="9 10">IE4771</strain>
        <plasmid evidence="10">Plasmid pRetIE4771c</plasmid>
    </source>
</reference>
<dbReference type="Proteomes" id="UP000027180">
    <property type="component" value="Plasmid pRetIE4771c"/>
</dbReference>
<evidence type="ECO:0000256" key="3">
    <source>
        <dbReference type="ARBA" id="ARBA00022475"/>
    </source>
</evidence>
<dbReference type="InterPro" id="IPR000515">
    <property type="entry name" value="MetI-like"/>
</dbReference>
<protein>
    <submittedName>
        <fullName evidence="9">Oligopeptide ABC transporter permease protein</fullName>
    </submittedName>
</protein>
<accession>A0A060I903</accession>
<feature type="transmembrane region" description="Helical" evidence="7">
    <location>
        <begin position="247"/>
        <end position="274"/>
    </location>
</feature>
<evidence type="ECO:0000256" key="7">
    <source>
        <dbReference type="RuleBase" id="RU363032"/>
    </source>
</evidence>
<dbReference type="AlphaFoldDB" id="A0A060I903"/>
<dbReference type="GO" id="GO:0005886">
    <property type="term" value="C:plasma membrane"/>
    <property type="evidence" value="ECO:0007669"/>
    <property type="project" value="UniProtKB-SubCell"/>
</dbReference>
<dbReference type="PANTHER" id="PTHR30465:SF43">
    <property type="entry name" value="OLIGOPEPTIDE ABC TRANSPORTER, PERMEASE PROTEIN"/>
    <property type="match status" value="1"/>
</dbReference>
<evidence type="ECO:0000256" key="2">
    <source>
        <dbReference type="ARBA" id="ARBA00022448"/>
    </source>
</evidence>
<keyword evidence="4 7" id="KW-0812">Transmembrane</keyword>
<comment type="similarity">
    <text evidence="7">Belongs to the binding-protein-dependent transport system permease family.</text>
</comment>
<dbReference type="InterPro" id="IPR045621">
    <property type="entry name" value="BPD_transp_1_N"/>
</dbReference>
<dbReference type="PANTHER" id="PTHR30465">
    <property type="entry name" value="INNER MEMBRANE ABC TRANSPORTER"/>
    <property type="match status" value="1"/>
</dbReference>
<feature type="transmembrane region" description="Helical" evidence="7">
    <location>
        <begin position="190"/>
        <end position="210"/>
    </location>
</feature>
<dbReference type="EMBL" id="CP006989">
    <property type="protein sequence ID" value="AIC30164.1"/>
    <property type="molecule type" value="Genomic_DNA"/>
</dbReference>
<keyword evidence="2 7" id="KW-0813">Transport</keyword>
<feature type="transmembrane region" description="Helical" evidence="7">
    <location>
        <begin position="5"/>
        <end position="27"/>
    </location>
</feature>
<feature type="domain" description="ABC transmembrane type-1" evidence="8">
    <location>
        <begin position="101"/>
        <end position="311"/>
    </location>
</feature>
<feature type="transmembrane region" description="Helical" evidence="7">
    <location>
        <begin position="137"/>
        <end position="170"/>
    </location>
</feature>
<evidence type="ECO:0000256" key="4">
    <source>
        <dbReference type="ARBA" id="ARBA00022692"/>
    </source>
</evidence>
<dbReference type="CDD" id="cd06261">
    <property type="entry name" value="TM_PBP2"/>
    <property type="match status" value="1"/>
</dbReference>
<evidence type="ECO:0000259" key="8">
    <source>
        <dbReference type="PROSITE" id="PS50928"/>
    </source>
</evidence>
<feature type="transmembrane region" description="Helical" evidence="7">
    <location>
        <begin position="101"/>
        <end position="125"/>
    </location>
</feature>
<dbReference type="PROSITE" id="PS50928">
    <property type="entry name" value="ABC_TM1"/>
    <property type="match status" value="1"/>
</dbReference>
<evidence type="ECO:0000256" key="1">
    <source>
        <dbReference type="ARBA" id="ARBA00004651"/>
    </source>
</evidence>
<evidence type="ECO:0000256" key="5">
    <source>
        <dbReference type="ARBA" id="ARBA00022989"/>
    </source>
</evidence>
<organism evidence="9 10">
    <name type="scientific">Rhizobium etli bv. mimosae str. IE4771</name>
    <dbReference type="NCBI Taxonomy" id="1432050"/>
    <lineage>
        <taxon>Bacteria</taxon>
        <taxon>Pseudomonadati</taxon>
        <taxon>Pseudomonadota</taxon>
        <taxon>Alphaproteobacteria</taxon>
        <taxon>Hyphomicrobiales</taxon>
        <taxon>Rhizobiaceae</taxon>
        <taxon>Rhizobium/Agrobacterium group</taxon>
        <taxon>Rhizobium</taxon>
    </lineage>
</organism>
<dbReference type="KEGG" id="rei:IE4771_PC00037"/>
<keyword evidence="9" id="KW-0614">Plasmid</keyword>
<gene>
    <name evidence="9" type="ORF">IE4771_PC00037</name>
</gene>
<evidence type="ECO:0000313" key="10">
    <source>
        <dbReference type="Proteomes" id="UP000027180"/>
    </source>
</evidence>
<dbReference type="HOGENOM" id="CLU_036879_1_1_5"/>
<geneLocation type="plasmid" evidence="9 10">
    <name>pRetIE4771c</name>
</geneLocation>
<sequence>MLRYILWRIAAMVPTLFVISALVFTIIELPPGDFFESQIAELRASGETANLQEIEEMRQQYGFDKPEIVRYFYWVGGMLHGDFGYSFEYQLPVSDVVGDRLWLTILVSFTTILLTWLIAFPIGIYSATHQYSWGDYGLTFLGLLGIAIPNFMLALILMYFANIWFGISIGHLMDQQYISAPMSWEKARSILSHLWIPVIIVGTAGTAGMIRRLRANLLDEMQKQYVTTARAKGLHPMRALVKYPLRMALNFFVADIGSILPSIISGAEIVAIVLSLETTGPMLIKALQSQDMYLAGSFLMFLAFLNVIGVLISDIALGFLDPRIRLQGRSTK</sequence>
<keyword evidence="6 7" id="KW-0472">Membrane</keyword>
<name>A0A060I903_RHIET</name>
<comment type="subcellular location">
    <subcellularLocation>
        <location evidence="1 7">Cell membrane</location>
        <topology evidence="1 7">Multi-pass membrane protein</topology>
    </subcellularLocation>
</comment>
<dbReference type="SUPFAM" id="SSF161098">
    <property type="entry name" value="MetI-like"/>
    <property type="match status" value="1"/>
</dbReference>
<dbReference type="InterPro" id="IPR035906">
    <property type="entry name" value="MetI-like_sf"/>
</dbReference>
<evidence type="ECO:0000256" key="6">
    <source>
        <dbReference type="ARBA" id="ARBA00023136"/>
    </source>
</evidence>
<keyword evidence="3" id="KW-1003">Cell membrane</keyword>
<dbReference type="Pfam" id="PF00528">
    <property type="entry name" value="BPD_transp_1"/>
    <property type="match status" value="1"/>
</dbReference>
<keyword evidence="5 7" id="KW-1133">Transmembrane helix</keyword>